<sequence>MLTEEIMTQEIDKGDAEKCHEDCNAKLFYSDAAKYWENVPATVNGMLGGFGFISHIDIDGSEAFLKTLFTLENPPDKNYAVDCGSGIGRITKNLLVKHFKHVDLVEQNSKFLNTAKKSLSSCSTRIGEYYPLGLQDFCAAPRKYDVIWCQWVLGHLRDDDLVDFFTKCMNGLKENGVLVVKENVTRSDYVEFDTEDSSITRPYDNFKSLFKKAHLECIREQKQLRMPGILYPVFMFALRPSKTLLAHLALQTTDTSSI</sequence>
<feature type="binding site" evidence="11">
    <location>
        <position position="84"/>
    </location>
    <ligand>
        <name>S-adenosyl-L-methionine</name>
        <dbReference type="ChEBI" id="CHEBI:59789"/>
    </ligand>
</feature>
<evidence type="ECO:0000256" key="11">
    <source>
        <dbReference type="PIRSR" id="PIRSR016958-1"/>
    </source>
</evidence>
<dbReference type="Pfam" id="PF05891">
    <property type="entry name" value="Methyltransf_PK"/>
    <property type="match status" value="1"/>
</dbReference>
<dbReference type="Gene3D" id="3.40.50.150">
    <property type="entry name" value="Vaccinia Virus protein VP39"/>
    <property type="match status" value="1"/>
</dbReference>
<evidence type="ECO:0000256" key="9">
    <source>
        <dbReference type="ARBA" id="ARBA00047885"/>
    </source>
</evidence>
<dbReference type="KEGG" id="fas:105264434"/>
<keyword evidence="4 11" id="KW-0949">S-adenosyl-L-methionine</keyword>
<comment type="catalytic activity">
    <reaction evidence="10">
        <text>N-terminal L-alanyl-L-prolyl-L-lysyl-[protein] + 3 S-adenosyl-L-methionine = N-terminal N,N,N-trimethyl-L-alanyl-L-prolyl-L-lysyl-[protein] + 3 S-adenosyl-L-homocysteine + 3 H(+)</text>
        <dbReference type="Rhea" id="RHEA:54712"/>
        <dbReference type="Rhea" id="RHEA-COMP:13785"/>
        <dbReference type="Rhea" id="RHEA-COMP:13971"/>
        <dbReference type="ChEBI" id="CHEBI:15378"/>
        <dbReference type="ChEBI" id="CHEBI:57856"/>
        <dbReference type="ChEBI" id="CHEBI:59789"/>
        <dbReference type="ChEBI" id="CHEBI:138057"/>
        <dbReference type="ChEBI" id="CHEBI:138315"/>
        <dbReference type="EC" id="2.1.1.244"/>
    </reaction>
</comment>
<dbReference type="InterPro" id="IPR029063">
    <property type="entry name" value="SAM-dependent_MTases_sf"/>
</dbReference>
<dbReference type="AlphaFoldDB" id="A0A0C9R7A5"/>
<accession>A0A9R1SYY8</accession>
<name>A0A0C9R7A5_9HYME</name>
<comment type="catalytic activity">
    <reaction evidence="9">
        <text>N-terminal L-prolyl-L-prolyl-L-lysyl-[protein] + 2 S-adenosyl-L-methionine = N-terminal N,N-dimethyl-L-prolyl-L-prolyl-L-lysyl-[protein] + 2 S-adenosyl-L-homocysteine + 2 H(+)</text>
        <dbReference type="Rhea" id="RHEA:54736"/>
        <dbReference type="Rhea" id="RHEA-COMP:13787"/>
        <dbReference type="Rhea" id="RHEA-COMP:13974"/>
        <dbReference type="ChEBI" id="CHEBI:15378"/>
        <dbReference type="ChEBI" id="CHEBI:57856"/>
        <dbReference type="ChEBI" id="CHEBI:59789"/>
        <dbReference type="ChEBI" id="CHEBI:138059"/>
        <dbReference type="ChEBI" id="CHEBI:138318"/>
        <dbReference type="EC" id="2.1.1.244"/>
    </reaction>
</comment>
<evidence type="ECO:0000256" key="7">
    <source>
        <dbReference type="ARBA" id="ARBA00043129"/>
    </source>
</evidence>
<dbReference type="PANTHER" id="PTHR12753">
    <property type="entry name" value="AD-003 - RELATED"/>
    <property type="match status" value="1"/>
</dbReference>
<dbReference type="EMBL" id="GBYB01012204">
    <property type="protein sequence ID" value="JAG81971.1"/>
    <property type="molecule type" value="Transcribed_RNA"/>
</dbReference>
<reference evidence="12" key="1">
    <citation type="submission" date="2015-01" db="EMBL/GenBank/DDBJ databases">
        <title>Transcriptome Assembly of Fopius arisanus.</title>
        <authorList>
            <person name="Geib S."/>
        </authorList>
    </citation>
    <scope>NUCLEOTIDE SEQUENCE</scope>
</reference>
<evidence type="ECO:0000256" key="5">
    <source>
        <dbReference type="ARBA" id="ARBA00039112"/>
    </source>
</evidence>
<protein>
    <recommendedName>
        <fullName evidence="6">Alpha N-terminal protein methyltransferase 1</fullName>
        <ecNumber evidence="5">2.1.1.244</ecNumber>
    </recommendedName>
    <alternativeName>
        <fullName evidence="7">X-Pro-Lys N-terminal protein methyltransferase 1</fullName>
    </alternativeName>
</protein>
<comment type="catalytic activity">
    <reaction evidence="8">
        <text>N-terminal L-seryl-L-prolyl-L-lysyl-[protein] + 3 S-adenosyl-L-methionine = N-terminal N,N,N-trimethyl-L-seryl-L-prolyl-L-lysyl-[protein] + 3 S-adenosyl-L-homocysteine + 3 H(+)</text>
        <dbReference type="Rhea" id="RHEA:54724"/>
        <dbReference type="Rhea" id="RHEA-COMP:13789"/>
        <dbReference type="Rhea" id="RHEA-COMP:13973"/>
        <dbReference type="ChEBI" id="CHEBI:15378"/>
        <dbReference type="ChEBI" id="CHEBI:57856"/>
        <dbReference type="ChEBI" id="CHEBI:59789"/>
        <dbReference type="ChEBI" id="CHEBI:138061"/>
        <dbReference type="ChEBI" id="CHEBI:138317"/>
        <dbReference type="EC" id="2.1.1.244"/>
    </reaction>
</comment>
<dbReference type="OrthoDB" id="1298661at2759"/>
<dbReference type="GeneID" id="105264434"/>
<evidence type="ECO:0000256" key="4">
    <source>
        <dbReference type="ARBA" id="ARBA00022691"/>
    </source>
</evidence>
<dbReference type="PANTHER" id="PTHR12753:SF0">
    <property type="entry name" value="ALPHA N-TERMINAL PROTEIN METHYLTRANSFERASE 1"/>
    <property type="match status" value="1"/>
</dbReference>
<accession>A0A0C9R7A5</accession>
<evidence type="ECO:0000256" key="3">
    <source>
        <dbReference type="ARBA" id="ARBA00022679"/>
    </source>
</evidence>
<dbReference type="GO" id="GO:0032259">
    <property type="term" value="P:methylation"/>
    <property type="evidence" value="ECO:0007669"/>
    <property type="project" value="UniProtKB-KW"/>
</dbReference>
<dbReference type="RefSeq" id="XP_011299598.1">
    <property type="nucleotide sequence ID" value="XM_011301296.1"/>
</dbReference>
<feature type="binding site" evidence="11">
    <location>
        <position position="89"/>
    </location>
    <ligand>
        <name>S-adenosyl-L-methionine</name>
        <dbReference type="ChEBI" id="CHEBI:59789"/>
    </ligand>
</feature>
<proteinExistence type="inferred from homology"/>
<keyword evidence="3" id="KW-0808">Transferase</keyword>
<dbReference type="GO" id="GO:0071885">
    <property type="term" value="F:N-terminal protein N-methyltransferase activity"/>
    <property type="evidence" value="ECO:0007669"/>
    <property type="project" value="UniProtKB-EC"/>
</dbReference>
<dbReference type="FunFam" id="3.40.50.150:FF:000025">
    <property type="entry name" value="N-terminal Xaa-Pro-Lys N-methyltransferase 1"/>
    <property type="match status" value="1"/>
</dbReference>
<evidence type="ECO:0000256" key="1">
    <source>
        <dbReference type="ARBA" id="ARBA00009059"/>
    </source>
</evidence>
<reference evidence="14" key="2">
    <citation type="submission" date="2025-04" db="UniProtKB">
        <authorList>
            <consortium name="RefSeq"/>
        </authorList>
    </citation>
    <scope>IDENTIFICATION</scope>
    <source>
        <strain evidence="14">USDA-PBARC FA_bdor</strain>
        <tissue evidence="14">Whole organism</tissue>
    </source>
</reference>
<dbReference type="EC" id="2.1.1.244" evidence="5"/>
<keyword evidence="2" id="KW-0489">Methyltransferase</keyword>
<dbReference type="CTD" id="36022"/>
<comment type="similarity">
    <text evidence="1">Belongs to the methyltransferase superfamily. NTM1 family.</text>
</comment>
<dbReference type="GO" id="GO:0005737">
    <property type="term" value="C:cytoplasm"/>
    <property type="evidence" value="ECO:0007669"/>
    <property type="project" value="TreeGrafter"/>
</dbReference>
<evidence type="ECO:0000313" key="14">
    <source>
        <dbReference type="RefSeq" id="XP_011299598.1"/>
    </source>
</evidence>
<feature type="binding site" evidence="11">
    <location>
        <begin position="134"/>
        <end position="135"/>
    </location>
    <ligand>
        <name>S-adenosyl-L-methionine</name>
        <dbReference type="ChEBI" id="CHEBI:59789"/>
    </ligand>
</feature>
<dbReference type="PIRSF" id="PIRSF016958">
    <property type="entry name" value="DUF858_MeTrfase_lik"/>
    <property type="match status" value="1"/>
</dbReference>
<evidence type="ECO:0000256" key="10">
    <source>
        <dbReference type="ARBA" id="ARBA00048167"/>
    </source>
</evidence>
<dbReference type="SUPFAM" id="SSF53335">
    <property type="entry name" value="S-adenosyl-L-methionine-dependent methyltransferases"/>
    <property type="match status" value="1"/>
</dbReference>
<organism evidence="12">
    <name type="scientific">Fopius arisanus</name>
    <dbReference type="NCBI Taxonomy" id="64838"/>
    <lineage>
        <taxon>Eukaryota</taxon>
        <taxon>Metazoa</taxon>
        <taxon>Ecdysozoa</taxon>
        <taxon>Arthropoda</taxon>
        <taxon>Hexapoda</taxon>
        <taxon>Insecta</taxon>
        <taxon>Pterygota</taxon>
        <taxon>Neoptera</taxon>
        <taxon>Endopterygota</taxon>
        <taxon>Hymenoptera</taxon>
        <taxon>Apocrita</taxon>
        <taxon>Ichneumonoidea</taxon>
        <taxon>Braconidae</taxon>
        <taxon>Opiinae</taxon>
        <taxon>Fopius</taxon>
    </lineage>
</organism>
<dbReference type="Proteomes" id="UP000694866">
    <property type="component" value="Unplaced"/>
</dbReference>
<keyword evidence="13" id="KW-1185">Reference proteome</keyword>
<feature type="binding site" evidence="11">
    <location>
        <position position="150"/>
    </location>
    <ligand>
        <name>S-adenosyl-L-methionine</name>
        <dbReference type="ChEBI" id="CHEBI:59789"/>
    </ligand>
</feature>
<evidence type="ECO:0000256" key="8">
    <source>
        <dbReference type="ARBA" id="ARBA00047306"/>
    </source>
</evidence>
<dbReference type="InterPro" id="IPR008576">
    <property type="entry name" value="MeTrfase_NTM1"/>
</dbReference>
<gene>
    <name evidence="12" type="primary">mettl11a</name>
    <name evidence="14" type="synonym">Ntmt</name>
    <name evidence="12" type="ORF">g.44196</name>
</gene>
<evidence type="ECO:0000256" key="2">
    <source>
        <dbReference type="ARBA" id="ARBA00022603"/>
    </source>
</evidence>
<evidence type="ECO:0000313" key="12">
    <source>
        <dbReference type="EMBL" id="JAG81971.1"/>
    </source>
</evidence>
<dbReference type="CDD" id="cd02440">
    <property type="entry name" value="AdoMet_MTases"/>
    <property type="match status" value="1"/>
</dbReference>
<evidence type="ECO:0000313" key="13">
    <source>
        <dbReference type="Proteomes" id="UP000694866"/>
    </source>
</evidence>
<evidence type="ECO:0000256" key="6">
    <source>
        <dbReference type="ARBA" id="ARBA00039449"/>
    </source>
</evidence>